<accession>W1V4M8</accession>
<protein>
    <submittedName>
        <fullName evidence="1">Uncharacterized protein</fullName>
    </submittedName>
</protein>
<dbReference type="EMBL" id="AZLV01001157">
    <property type="protein sequence ID" value="ETJ00912.1"/>
    <property type="molecule type" value="Genomic_DNA"/>
</dbReference>
<evidence type="ECO:0000313" key="2">
    <source>
        <dbReference type="Proteomes" id="UP000018852"/>
    </source>
</evidence>
<evidence type="ECO:0000313" key="1">
    <source>
        <dbReference type="EMBL" id="ETJ00912.1"/>
    </source>
</evidence>
<organism evidence="1 2">
    <name type="scientific">Actinomyces urogenitalis DORA_12</name>
    <dbReference type="NCBI Taxonomy" id="1403939"/>
    <lineage>
        <taxon>Bacteria</taxon>
        <taxon>Bacillati</taxon>
        <taxon>Actinomycetota</taxon>
        <taxon>Actinomycetes</taxon>
        <taxon>Actinomycetales</taxon>
        <taxon>Actinomycetaceae</taxon>
        <taxon>Actinomyces</taxon>
    </lineage>
</organism>
<gene>
    <name evidence="1" type="ORF">Q605_AUC01157G0003</name>
</gene>
<comment type="caution">
    <text evidence="1">The sequence shown here is derived from an EMBL/GenBank/DDBJ whole genome shotgun (WGS) entry which is preliminary data.</text>
</comment>
<proteinExistence type="predicted"/>
<reference evidence="1 2" key="1">
    <citation type="submission" date="2013-12" db="EMBL/GenBank/DDBJ databases">
        <title>A Varibaculum cambriense genome reconstructed from a premature infant gut community with otherwise low bacterial novelty that shifts toward anaerobic metabolism during the third week of life.</title>
        <authorList>
            <person name="Brown C.T."/>
            <person name="Sharon I."/>
            <person name="Thomas B.C."/>
            <person name="Castelle C.J."/>
            <person name="Morowitz M.J."/>
            <person name="Banfield J.F."/>
        </authorList>
    </citation>
    <scope>NUCLEOTIDE SEQUENCE [LARGE SCALE GENOMIC DNA]</scope>
    <source>
        <strain evidence="2">DORA_12</strain>
    </source>
</reference>
<dbReference type="Proteomes" id="UP000018852">
    <property type="component" value="Unassembled WGS sequence"/>
</dbReference>
<sequence length="108" mass="11690">MVTIQWSYDGLSLALTPLTPLILLTVPCSMPSDRSRCSDECPCRPVGALMGVARVSELAKWLNLSELSPLGGGSQCDPELFVGGEVVCVRLYPSWIARPHLHLLGRSP</sequence>
<dbReference type="AlphaFoldDB" id="W1V4M8"/>
<name>W1V4M8_9ACTO</name>